<feature type="transmembrane region" description="Helical" evidence="5">
    <location>
        <begin position="82"/>
        <end position="101"/>
    </location>
</feature>
<sequence length="264" mass="29612">MTSPELCNTLLATPPTGAPPLWDGGSGRARLQWYLPPRRSYSRRELRADHCVNFFGAALSWFMLPMLLYASHQKGDPCLKQTGFLVQGFCSIVMFHCSAFYHHLSWQWDRVPVLLTLDHFGVNAMIVGTFTPWMVILRCYYAWSFVVTLSCIGLAMECVKLRRPDLQLSGGGTGIWKRFDYVHGILYISMGATALPLVALYATCFPPEVMQRVLIALATYAAGVLFLASEKLEFHLAVWHSCVLCASVIFWVLSVQNIAGQHLS</sequence>
<dbReference type="Pfam" id="PF03006">
    <property type="entry name" value="HlyIII"/>
    <property type="match status" value="1"/>
</dbReference>
<evidence type="ECO:0000256" key="4">
    <source>
        <dbReference type="ARBA" id="ARBA00023136"/>
    </source>
</evidence>
<evidence type="ECO:0000256" key="5">
    <source>
        <dbReference type="SAM" id="Phobius"/>
    </source>
</evidence>
<feature type="transmembrane region" description="Helical" evidence="5">
    <location>
        <begin position="140"/>
        <end position="159"/>
    </location>
</feature>
<protein>
    <recommendedName>
        <fullName evidence="8">Post-GPI attachment to proteins factor 3</fullName>
    </recommendedName>
</protein>
<feature type="transmembrane region" description="Helical" evidence="5">
    <location>
        <begin position="209"/>
        <end position="229"/>
    </location>
</feature>
<evidence type="ECO:0000313" key="6">
    <source>
        <dbReference type="EMBL" id="CAK0840453.1"/>
    </source>
</evidence>
<dbReference type="EMBL" id="CAUYUJ010014382">
    <property type="protein sequence ID" value="CAK0840453.1"/>
    <property type="molecule type" value="Genomic_DNA"/>
</dbReference>
<keyword evidence="4 5" id="KW-0472">Membrane</keyword>
<evidence type="ECO:0000256" key="3">
    <source>
        <dbReference type="ARBA" id="ARBA00022989"/>
    </source>
</evidence>
<evidence type="ECO:0000313" key="7">
    <source>
        <dbReference type="Proteomes" id="UP001189429"/>
    </source>
</evidence>
<feature type="transmembrane region" description="Helical" evidence="5">
    <location>
        <begin position="113"/>
        <end position="134"/>
    </location>
</feature>
<comment type="caution">
    <text evidence="6">The sequence shown here is derived from an EMBL/GenBank/DDBJ whole genome shotgun (WGS) entry which is preliminary data.</text>
</comment>
<gene>
    <name evidence="6" type="ORF">PCOR1329_LOCUS35904</name>
</gene>
<proteinExistence type="predicted"/>
<name>A0ABN9T5X5_9DINO</name>
<evidence type="ECO:0008006" key="8">
    <source>
        <dbReference type="Google" id="ProtNLM"/>
    </source>
</evidence>
<comment type="subcellular location">
    <subcellularLocation>
        <location evidence="1">Membrane</location>
        <topology evidence="1">Multi-pass membrane protein</topology>
    </subcellularLocation>
</comment>
<feature type="transmembrane region" description="Helical" evidence="5">
    <location>
        <begin position="180"/>
        <end position="203"/>
    </location>
</feature>
<evidence type="ECO:0000256" key="1">
    <source>
        <dbReference type="ARBA" id="ARBA00004141"/>
    </source>
</evidence>
<keyword evidence="2 5" id="KW-0812">Transmembrane</keyword>
<organism evidence="6 7">
    <name type="scientific">Prorocentrum cordatum</name>
    <dbReference type="NCBI Taxonomy" id="2364126"/>
    <lineage>
        <taxon>Eukaryota</taxon>
        <taxon>Sar</taxon>
        <taxon>Alveolata</taxon>
        <taxon>Dinophyceae</taxon>
        <taxon>Prorocentrales</taxon>
        <taxon>Prorocentraceae</taxon>
        <taxon>Prorocentrum</taxon>
    </lineage>
</organism>
<evidence type="ECO:0000256" key="2">
    <source>
        <dbReference type="ARBA" id="ARBA00022692"/>
    </source>
</evidence>
<feature type="transmembrane region" description="Helical" evidence="5">
    <location>
        <begin position="51"/>
        <end position="70"/>
    </location>
</feature>
<feature type="transmembrane region" description="Helical" evidence="5">
    <location>
        <begin position="236"/>
        <end position="259"/>
    </location>
</feature>
<keyword evidence="3 5" id="KW-1133">Transmembrane helix</keyword>
<accession>A0ABN9T5X5</accession>
<keyword evidence="7" id="KW-1185">Reference proteome</keyword>
<dbReference type="Proteomes" id="UP001189429">
    <property type="component" value="Unassembled WGS sequence"/>
</dbReference>
<reference evidence="6" key="1">
    <citation type="submission" date="2023-10" db="EMBL/GenBank/DDBJ databases">
        <authorList>
            <person name="Chen Y."/>
            <person name="Shah S."/>
            <person name="Dougan E. K."/>
            <person name="Thang M."/>
            <person name="Chan C."/>
        </authorList>
    </citation>
    <scope>NUCLEOTIDE SEQUENCE [LARGE SCALE GENOMIC DNA]</scope>
</reference>
<dbReference type="InterPro" id="IPR004254">
    <property type="entry name" value="AdipoR/HlyIII-related"/>
</dbReference>